<sequence>MESVCSTSLHGDLRSLALRPLYLTSLRRKGDGRLQHEQEDLKQMEYIACKDLKATEDTGLHFECFIKEYGDDGRKKVQPNIQECIWKCDISEHNGGGCDGVNYNPEIGDCELVASGSSGLVPESGWSAYSSLHHRKYNMVVEWVKASRGEYPFGAFACGKTSSGEILYVGRTRKNNYFGPCKLQPSKAACFFPLGGGNPVDTYEVLVNLTMGYLDWVAASPVPTGALKGGRASNGEVLFICRAWLNQDHLHQNGDTCWVADGGSESAIKPYEVLVVKTAGLK</sequence>
<evidence type="ECO:0000313" key="1">
    <source>
        <dbReference type="EMBL" id="CAD7244493.1"/>
    </source>
</evidence>
<dbReference type="PANTHER" id="PTHR31649">
    <property type="entry name" value="AGAP009604-PA"/>
    <property type="match status" value="1"/>
</dbReference>
<protein>
    <submittedName>
        <fullName evidence="1">Uncharacterized protein</fullName>
    </submittedName>
</protein>
<dbReference type="Pfam" id="PF11901">
    <property type="entry name" value="DM9"/>
    <property type="match status" value="2"/>
</dbReference>
<gene>
    <name evidence="1" type="ORF">DSTB1V02_LOCUS4387</name>
</gene>
<dbReference type="OrthoDB" id="1925699at2759"/>
<organism evidence="1">
    <name type="scientific">Darwinula stevensoni</name>
    <dbReference type="NCBI Taxonomy" id="69355"/>
    <lineage>
        <taxon>Eukaryota</taxon>
        <taxon>Metazoa</taxon>
        <taxon>Ecdysozoa</taxon>
        <taxon>Arthropoda</taxon>
        <taxon>Crustacea</taxon>
        <taxon>Oligostraca</taxon>
        <taxon>Ostracoda</taxon>
        <taxon>Podocopa</taxon>
        <taxon>Podocopida</taxon>
        <taxon>Darwinulocopina</taxon>
        <taxon>Darwinuloidea</taxon>
        <taxon>Darwinulidae</taxon>
        <taxon>Darwinula</taxon>
    </lineage>
</organism>
<evidence type="ECO:0000313" key="2">
    <source>
        <dbReference type="Proteomes" id="UP000677054"/>
    </source>
</evidence>
<accession>A0A7R8X7P0</accession>
<dbReference type="Proteomes" id="UP000677054">
    <property type="component" value="Unassembled WGS sequence"/>
</dbReference>
<dbReference type="PANTHER" id="PTHR31649:SF1">
    <property type="entry name" value="FARNESOIC ACID O-METHYL TRANSFERASE DOMAIN-CONTAINING PROTEIN"/>
    <property type="match status" value="1"/>
</dbReference>
<dbReference type="EMBL" id="LR900166">
    <property type="protein sequence ID" value="CAD7244493.1"/>
    <property type="molecule type" value="Genomic_DNA"/>
</dbReference>
<dbReference type="InterPro" id="IPR006616">
    <property type="entry name" value="DM9_repeat"/>
</dbReference>
<dbReference type="SMART" id="SM00696">
    <property type="entry name" value="DM9"/>
    <property type="match status" value="2"/>
</dbReference>
<dbReference type="EMBL" id="CAJPEV010000649">
    <property type="protein sequence ID" value="CAG0887230.1"/>
    <property type="molecule type" value="Genomic_DNA"/>
</dbReference>
<keyword evidence="2" id="KW-1185">Reference proteome</keyword>
<name>A0A7R8X7P0_9CRUS</name>
<dbReference type="AlphaFoldDB" id="A0A7R8X7P0"/>
<proteinExistence type="predicted"/>
<reference evidence="1" key="1">
    <citation type="submission" date="2020-11" db="EMBL/GenBank/DDBJ databases">
        <authorList>
            <person name="Tran Van P."/>
        </authorList>
    </citation>
    <scope>NUCLEOTIDE SEQUENCE</scope>
</reference>